<dbReference type="STRING" id="999415.HMPREF9943_00311"/>
<proteinExistence type="inferred from homology"/>
<name>M2PPP2_9FIRM</name>
<dbReference type="GO" id="GO:0046872">
    <property type="term" value="F:metal ion binding"/>
    <property type="evidence" value="ECO:0007669"/>
    <property type="project" value="TreeGrafter"/>
</dbReference>
<reference evidence="5 6" key="1">
    <citation type="submission" date="2013-02" db="EMBL/GenBank/DDBJ databases">
        <title>The Genome Sequence of Lactobacillus catenaformis F0143.</title>
        <authorList>
            <consortium name="The Broad Institute Genome Sequencing Platform"/>
            <person name="Earl A."/>
            <person name="Ward D."/>
            <person name="Feldgarden M."/>
            <person name="Gevers D."/>
            <person name="Izard J."/>
            <person name="Blanton J.M."/>
            <person name="Mathney J."/>
            <person name="Dewhirst F.E."/>
            <person name="Young S.K."/>
            <person name="Zeng Q."/>
            <person name="Gargeya S."/>
            <person name="Fitzgerald M."/>
            <person name="Haas B."/>
            <person name="Abouelleil A."/>
            <person name="Alvarado L."/>
            <person name="Arachchi H.M."/>
            <person name="Berlin A."/>
            <person name="Chapman S.B."/>
            <person name="Gearin G."/>
            <person name="Goldberg J."/>
            <person name="Griggs A."/>
            <person name="Gujja S."/>
            <person name="Hansen M."/>
            <person name="Heiman D."/>
            <person name="Howarth C."/>
            <person name="Larimer J."/>
            <person name="Lui A."/>
            <person name="MacDonald P.J.P."/>
            <person name="McCowen C."/>
            <person name="Montmayeur A."/>
            <person name="Murphy C."/>
            <person name="Neiman D."/>
            <person name="Pearson M."/>
            <person name="Priest M."/>
            <person name="Roberts A."/>
            <person name="Saif S."/>
            <person name="Shea T."/>
            <person name="Sisk P."/>
            <person name="Stolte C."/>
            <person name="Sykes S."/>
            <person name="Wortman J."/>
            <person name="Nusbaum C."/>
            <person name="Birren B."/>
        </authorList>
    </citation>
    <scope>NUCLEOTIDE SEQUENCE [LARGE SCALE GENOMIC DNA]</scope>
    <source>
        <strain evidence="5 6">OT 569</strain>
    </source>
</reference>
<dbReference type="HAMAP" id="MF_00580">
    <property type="entry name" value="CH10"/>
    <property type="match status" value="1"/>
</dbReference>
<dbReference type="PANTHER" id="PTHR10772:SF58">
    <property type="entry name" value="CO-CHAPERONIN GROES"/>
    <property type="match status" value="1"/>
</dbReference>
<dbReference type="CDD" id="cd00320">
    <property type="entry name" value="cpn10"/>
    <property type="match status" value="1"/>
</dbReference>
<keyword evidence="6" id="KW-1185">Reference proteome</keyword>
<dbReference type="FunFam" id="2.30.33.40:FF:000001">
    <property type="entry name" value="10 kDa chaperonin"/>
    <property type="match status" value="1"/>
</dbReference>
<organism evidence="5 6">
    <name type="scientific">Eggerthia catenaformis OT 569 = DSM 20559</name>
    <dbReference type="NCBI Taxonomy" id="999415"/>
    <lineage>
        <taxon>Bacteria</taxon>
        <taxon>Bacillati</taxon>
        <taxon>Bacillota</taxon>
        <taxon>Erysipelotrichia</taxon>
        <taxon>Erysipelotrichales</taxon>
        <taxon>Coprobacillaceae</taxon>
        <taxon>Eggerthia</taxon>
    </lineage>
</organism>
<dbReference type="Gene3D" id="2.30.33.40">
    <property type="entry name" value="GroES chaperonin"/>
    <property type="match status" value="1"/>
</dbReference>
<comment type="function">
    <text evidence="3 4">Together with the chaperonin GroEL, plays an essential role in assisting protein folding. The GroEL-GroES system forms a nano-cage that allows encapsulation of the non-native substrate proteins and provides a physical environment optimized to promote and accelerate protein folding. GroES binds to the apical surface of the GroEL ring, thereby capping the opening of the GroEL channel.</text>
</comment>
<dbReference type="EMBL" id="AGEJ01000005">
    <property type="protein sequence ID" value="EMD17524.1"/>
    <property type="molecule type" value="Genomic_DNA"/>
</dbReference>
<dbReference type="GO" id="GO:0044183">
    <property type="term" value="F:protein folding chaperone"/>
    <property type="evidence" value="ECO:0007669"/>
    <property type="project" value="InterPro"/>
</dbReference>
<accession>M2PPP2</accession>
<keyword evidence="3" id="KW-0963">Cytoplasm</keyword>
<protein>
    <recommendedName>
        <fullName evidence="3">Co-chaperonin GroES</fullName>
    </recommendedName>
    <alternativeName>
        <fullName evidence="3">10 kDa chaperonin</fullName>
    </alternativeName>
    <alternativeName>
        <fullName evidence="3">Chaperonin-10</fullName>
        <shortName evidence="3">Cpn10</shortName>
    </alternativeName>
</protein>
<comment type="similarity">
    <text evidence="1 3 4">Belongs to the GroES chaperonin family.</text>
</comment>
<dbReference type="GO" id="GO:0005737">
    <property type="term" value="C:cytoplasm"/>
    <property type="evidence" value="ECO:0007669"/>
    <property type="project" value="UniProtKB-SubCell"/>
</dbReference>
<dbReference type="AlphaFoldDB" id="M2PPP2"/>
<evidence type="ECO:0000313" key="5">
    <source>
        <dbReference type="EMBL" id="EMD17524.1"/>
    </source>
</evidence>
<evidence type="ECO:0000256" key="3">
    <source>
        <dbReference type="HAMAP-Rule" id="MF_00580"/>
    </source>
</evidence>
<gene>
    <name evidence="3" type="primary">groES</name>
    <name evidence="3" type="synonym">groS</name>
    <name evidence="5" type="ORF">HMPREF9943_00311</name>
</gene>
<dbReference type="InterPro" id="IPR020818">
    <property type="entry name" value="Chaperonin_GroES"/>
</dbReference>
<evidence type="ECO:0000256" key="2">
    <source>
        <dbReference type="ARBA" id="ARBA00023186"/>
    </source>
</evidence>
<dbReference type="PANTHER" id="PTHR10772">
    <property type="entry name" value="10 KDA HEAT SHOCK PROTEIN"/>
    <property type="match status" value="1"/>
</dbReference>
<dbReference type="SMART" id="SM00883">
    <property type="entry name" value="Cpn10"/>
    <property type="match status" value="1"/>
</dbReference>
<keyword evidence="2 3" id="KW-0143">Chaperone</keyword>
<evidence type="ECO:0000256" key="4">
    <source>
        <dbReference type="RuleBase" id="RU000535"/>
    </source>
</evidence>
<dbReference type="GO" id="GO:0051087">
    <property type="term" value="F:protein-folding chaperone binding"/>
    <property type="evidence" value="ECO:0007669"/>
    <property type="project" value="TreeGrafter"/>
</dbReference>
<dbReference type="SUPFAM" id="SSF50129">
    <property type="entry name" value="GroES-like"/>
    <property type="match status" value="1"/>
</dbReference>
<dbReference type="Pfam" id="PF00166">
    <property type="entry name" value="Cpn10"/>
    <property type="match status" value="1"/>
</dbReference>
<comment type="caution">
    <text evidence="5">The sequence shown here is derived from an EMBL/GenBank/DDBJ whole genome shotgun (WGS) entry which is preliminary data.</text>
</comment>
<sequence>MLKPLYKNVVLQKEEAQQKTASGIILSTESKELPSIGKVCAVGPKCESDLKEGDKVVFKQYSGTKVTVDDIDYIVIDEEDILASLDD</sequence>
<dbReference type="eggNOG" id="COG0234">
    <property type="taxonomic scope" value="Bacteria"/>
</dbReference>
<dbReference type="InterPro" id="IPR037124">
    <property type="entry name" value="Chaperonin_GroES_sf"/>
</dbReference>
<dbReference type="GO" id="GO:0051082">
    <property type="term" value="F:unfolded protein binding"/>
    <property type="evidence" value="ECO:0007669"/>
    <property type="project" value="TreeGrafter"/>
</dbReference>
<dbReference type="PRINTS" id="PR00297">
    <property type="entry name" value="CHAPERONIN10"/>
</dbReference>
<dbReference type="Proteomes" id="UP000011758">
    <property type="component" value="Unassembled WGS sequence"/>
</dbReference>
<evidence type="ECO:0000256" key="1">
    <source>
        <dbReference type="ARBA" id="ARBA00006975"/>
    </source>
</evidence>
<comment type="subunit">
    <text evidence="3">Heptamer of 7 subunits arranged in a ring. Interacts with the chaperonin GroEL.</text>
</comment>
<dbReference type="GO" id="GO:0005524">
    <property type="term" value="F:ATP binding"/>
    <property type="evidence" value="ECO:0007669"/>
    <property type="project" value="InterPro"/>
</dbReference>
<dbReference type="InterPro" id="IPR011032">
    <property type="entry name" value="GroES-like_sf"/>
</dbReference>
<dbReference type="OrthoDB" id="9806791at2"/>
<dbReference type="RefSeq" id="WP_004801417.1">
    <property type="nucleotide sequence ID" value="NZ_AUGJ01000026.1"/>
</dbReference>
<comment type="subcellular location">
    <subcellularLocation>
        <location evidence="3">Cytoplasm</location>
    </subcellularLocation>
</comment>
<evidence type="ECO:0000313" key="6">
    <source>
        <dbReference type="Proteomes" id="UP000011758"/>
    </source>
</evidence>